<gene>
    <name evidence="2" type="ORF">HYH03_001819</name>
</gene>
<evidence type="ECO:0000313" key="2">
    <source>
        <dbReference type="EMBL" id="KAG2500241.1"/>
    </source>
</evidence>
<feature type="transmembrane region" description="Helical" evidence="1">
    <location>
        <begin position="38"/>
        <end position="61"/>
    </location>
</feature>
<organism evidence="2 3">
    <name type="scientific">Edaphochlamys debaryana</name>
    <dbReference type="NCBI Taxonomy" id="47281"/>
    <lineage>
        <taxon>Eukaryota</taxon>
        <taxon>Viridiplantae</taxon>
        <taxon>Chlorophyta</taxon>
        <taxon>core chlorophytes</taxon>
        <taxon>Chlorophyceae</taxon>
        <taxon>CS clade</taxon>
        <taxon>Chlamydomonadales</taxon>
        <taxon>Chlamydomonadales incertae sedis</taxon>
        <taxon>Edaphochlamys</taxon>
    </lineage>
</organism>
<keyword evidence="1" id="KW-1133">Transmembrane helix</keyword>
<name>A0A835YG00_9CHLO</name>
<dbReference type="OrthoDB" id="540512at2759"/>
<dbReference type="AlphaFoldDB" id="A0A835YG00"/>
<protein>
    <submittedName>
        <fullName evidence="2">Uncharacterized protein</fullName>
    </submittedName>
</protein>
<comment type="caution">
    <text evidence="2">The sequence shown here is derived from an EMBL/GenBank/DDBJ whole genome shotgun (WGS) entry which is preliminary data.</text>
</comment>
<evidence type="ECO:0000313" key="3">
    <source>
        <dbReference type="Proteomes" id="UP000612055"/>
    </source>
</evidence>
<accession>A0A835YG00</accession>
<reference evidence="2" key="1">
    <citation type="journal article" date="2020" name="bioRxiv">
        <title>Comparative genomics of Chlamydomonas.</title>
        <authorList>
            <person name="Craig R.J."/>
            <person name="Hasan A.R."/>
            <person name="Ness R.W."/>
            <person name="Keightley P.D."/>
        </authorList>
    </citation>
    <scope>NUCLEOTIDE SEQUENCE</scope>
    <source>
        <strain evidence="2">CCAP 11/70</strain>
    </source>
</reference>
<dbReference type="Proteomes" id="UP000612055">
    <property type="component" value="Unassembled WGS sequence"/>
</dbReference>
<sequence>MKGVDGVENSEVVVRMSTKDLLKQQKTSWFSAFQTFGVISWLVILYAFYAGFFVALLKIALEIRKDNYMTLNSKLGGSATAPDAYVTPWIWLKNNLPAGGAVPAASHTSG</sequence>
<keyword evidence="1" id="KW-0472">Membrane</keyword>
<keyword evidence="3" id="KW-1185">Reference proteome</keyword>
<proteinExistence type="predicted"/>
<evidence type="ECO:0000256" key="1">
    <source>
        <dbReference type="SAM" id="Phobius"/>
    </source>
</evidence>
<keyword evidence="1" id="KW-0812">Transmembrane</keyword>
<dbReference type="EMBL" id="JAEHOE010000004">
    <property type="protein sequence ID" value="KAG2500241.1"/>
    <property type="molecule type" value="Genomic_DNA"/>
</dbReference>